<comment type="caution">
    <text evidence="1">The sequence shown here is derived from an EMBL/GenBank/DDBJ whole genome shotgun (WGS) entry which is preliminary data.</text>
</comment>
<organism evidence="1 2">
    <name type="scientific">Dallia pectoralis</name>
    <name type="common">Alaska blackfish</name>
    <dbReference type="NCBI Taxonomy" id="75939"/>
    <lineage>
        <taxon>Eukaryota</taxon>
        <taxon>Metazoa</taxon>
        <taxon>Chordata</taxon>
        <taxon>Craniata</taxon>
        <taxon>Vertebrata</taxon>
        <taxon>Euteleostomi</taxon>
        <taxon>Actinopterygii</taxon>
        <taxon>Neopterygii</taxon>
        <taxon>Teleostei</taxon>
        <taxon>Protacanthopterygii</taxon>
        <taxon>Esociformes</taxon>
        <taxon>Umbridae</taxon>
        <taxon>Dallia</taxon>
    </lineage>
</organism>
<proteinExistence type="predicted"/>
<reference evidence="1" key="1">
    <citation type="submission" date="2021-05" db="EMBL/GenBank/DDBJ databases">
        <authorList>
            <person name="Pan Q."/>
            <person name="Jouanno E."/>
            <person name="Zahm M."/>
            <person name="Klopp C."/>
            <person name="Cabau C."/>
            <person name="Louis A."/>
            <person name="Berthelot C."/>
            <person name="Parey E."/>
            <person name="Roest Crollius H."/>
            <person name="Montfort J."/>
            <person name="Robinson-Rechavi M."/>
            <person name="Bouchez O."/>
            <person name="Lampietro C."/>
            <person name="Lopez Roques C."/>
            <person name="Donnadieu C."/>
            <person name="Postlethwait J."/>
            <person name="Bobe J."/>
            <person name="Dillon D."/>
            <person name="Chandos A."/>
            <person name="von Hippel F."/>
            <person name="Guiguen Y."/>
        </authorList>
    </citation>
    <scope>NUCLEOTIDE SEQUENCE</scope>
    <source>
        <strain evidence="1">YG-Jan2019</strain>
    </source>
</reference>
<name>A0ACC2FG72_DALPE</name>
<evidence type="ECO:0000313" key="1">
    <source>
        <dbReference type="EMBL" id="KAJ7990270.1"/>
    </source>
</evidence>
<dbReference type="Proteomes" id="UP001157502">
    <property type="component" value="Chromosome 28"/>
</dbReference>
<gene>
    <name evidence="1" type="ORF">DPEC_G00298580</name>
</gene>
<evidence type="ECO:0000313" key="2">
    <source>
        <dbReference type="Proteomes" id="UP001157502"/>
    </source>
</evidence>
<protein>
    <submittedName>
        <fullName evidence="1">Uncharacterized protein</fullName>
    </submittedName>
</protein>
<keyword evidence="2" id="KW-1185">Reference proteome</keyword>
<dbReference type="EMBL" id="CM055755">
    <property type="protein sequence ID" value="KAJ7990270.1"/>
    <property type="molecule type" value="Genomic_DNA"/>
</dbReference>
<sequence>MWRARVSALLNIQRKRHSLNILRLPNGFSPRRSTLQQTPLSCNLKEELPQTNQGCPSGGRTRRDTMMELRIQLIPTGEIIMAPGKNGENYCHSCSKVIHSNR</sequence>
<accession>A0ACC2FG72</accession>